<feature type="region of interest" description="Disordered" evidence="1">
    <location>
        <begin position="22"/>
        <end position="136"/>
    </location>
</feature>
<sequence length="136" mass="14682">MGFTTGHCRNRFLGCSAAAGRLGKRRTKHKPTARPGKTDATTARWQRRTTGWSEQQWLKQLEPGGQTATPATTPTTAANAAKSTGTTRRQPGKQLKPTTIGQSTTTTTSTSPRRQPTARCTNPDIFRQAGTSQLDA</sequence>
<reference evidence="2" key="1">
    <citation type="submission" date="2021-05" db="EMBL/GenBank/DDBJ databases">
        <authorList>
            <person name="Alioto T."/>
            <person name="Alioto T."/>
            <person name="Gomez Garrido J."/>
        </authorList>
    </citation>
    <scope>NUCLEOTIDE SEQUENCE</scope>
</reference>
<protein>
    <submittedName>
        <fullName evidence="2">(northern house mosquito) hypothetical protein</fullName>
    </submittedName>
</protein>
<organism evidence="2">
    <name type="scientific">Culex pipiens</name>
    <name type="common">House mosquito</name>
    <dbReference type="NCBI Taxonomy" id="7175"/>
    <lineage>
        <taxon>Eukaryota</taxon>
        <taxon>Metazoa</taxon>
        <taxon>Ecdysozoa</taxon>
        <taxon>Arthropoda</taxon>
        <taxon>Hexapoda</taxon>
        <taxon>Insecta</taxon>
        <taxon>Pterygota</taxon>
        <taxon>Neoptera</taxon>
        <taxon>Endopterygota</taxon>
        <taxon>Diptera</taxon>
        <taxon>Nematocera</taxon>
        <taxon>Culicoidea</taxon>
        <taxon>Culicidae</taxon>
        <taxon>Culicinae</taxon>
        <taxon>Culicini</taxon>
        <taxon>Culex</taxon>
        <taxon>Culex</taxon>
    </lineage>
</organism>
<feature type="compositionally biased region" description="Low complexity" evidence="1">
    <location>
        <begin position="67"/>
        <end position="81"/>
    </location>
</feature>
<accession>A0A8D8CRS2</accession>
<feature type="compositionally biased region" description="Polar residues" evidence="1">
    <location>
        <begin position="39"/>
        <end position="58"/>
    </location>
</feature>
<evidence type="ECO:0000256" key="1">
    <source>
        <dbReference type="SAM" id="MobiDB-lite"/>
    </source>
</evidence>
<proteinExistence type="predicted"/>
<dbReference type="AlphaFoldDB" id="A0A8D8CRS2"/>
<name>A0A8D8CRS2_CULPI</name>
<dbReference type="EMBL" id="HBUE01130368">
    <property type="protein sequence ID" value="CAG6496162.1"/>
    <property type="molecule type" value="Transcribed_RNA"/>
</dbReference>
<feature type="compositionally biased region" description="Low complexity" evidence="1">
    <location>
        <begin position="97"/>
        <end position="117"/>
    </location>
</feature>
<feature type="compositionally biased region" description="Basic residues" evidence="1">
    <location>
        <begin position="22"/>
        <end position="32"/>
    </location>
</feature>
<evidence type="ECO:0000313" key="2">
    <source>
        <dbReference type="EMBL" id="CAG6496162.1"/>
    </source>
</evidence>